<evidence type="ECO:0000313" key="2">
    <source>
        <dbReference type="EMBL" id="CDW73470.1"/>
    </source>
</evidence>
<dbReference type="AlphaFoldDB" id="A0A077ZW29"/>
<accession>A0A077ZW29</accession>
<reference evidence="2 3" key="1">
    <citation type="submission" date="2014-06" db="EMBL/GenBank/DDBJ databases">
        <authorList>
            <person name="Swart Estienne"/>
        </authorList>
    </citation>
    <scope>NUCLEOTIDE SEQUENCE [LARGE SCALE GENOMIC DNA]</scope>
    <source>
        <strain evidence="2 3">130c</strain>
    </source>
</reference>
<proteinExistence type="predicted"/>
<dbReference type="Proteomes" id="UP000039865">
    <property type="component" value="Unassembled WGS sequence"/>
</dbReference>
<dbReference type="InParanoid" id="A0A077ZW29"/>
<sequence length="719" mass="81879">MNDAMLLGESEFLSLADQLRAQIRALNNELYCDETTQDAYATVQVVYPQVNGDCKPDLDFQENYGWGLSRPKEDKLVGRKPLKLRLCQPQYSGQLSQKTSNPSQDLSACDWVEHEAITDQNLIQLQRNVAIAKYRLKTTTKTFKPMGRIDEQKFLELTPMHVDQSLQVSDNRGDEMLTQSQNANQTQLKSSEVTTSSETVLPNDQLMQDLVSFQIQAMAEQQSTNQLLKQTEQWSPAYGKSHVTHFQVIQESPEGIDRWLSLQAVRDGIYSKDPRLLQTMCYSKLFSSRVNRIRTWQEERLQINLKTFVKEGILSNGGKNNQSPQRNFTWVSTLTPLYHYYSHKTLEQAGISSSGGKTQLEAHKGSKGRPSQFMDILLEEAQFPLYDSKFPKDDLSPQEEDDLSPKDNLGLWKEDDLSPQKSPYLSLLTNYYNFPQVQRKEAGNSPHGQIPYCGNHGQFTRHSLITQCRGIEVINPQSKEILQTRPIYCAVKDVQNQQYSEETSNVSLVVQAMLHLLLYIVLTTLSCCCIRVHLQKALQLLLWSSLTKNQGDLSIFPTVLRKYNKQEDTQSCINTVEVAATSLILMIASMHLQEISNNPLRRVVPRLEGLQIRVIRSDDSVTGNRMVTIKIFGHKYSRLTSQQNSSRDQDLYFGVIQISAALTSLALQELWTIQNTIPSHNSAHGEATQSPSSKSFLVCKTKSIPYWDSQHRPIVLQYR</sequence>
<organism evidence="2 3">
    <name type="scientific">Stylonychia lemnae</name>
    <name type="common">Ciliate</name>
    <dbReference type="NCBI Taxonomy" id="5949"/>
    <lineage>
        <taxon>Eukaryota</taxon>
        <taxon>Sar</taxon>
        <taxon>Alveolata</taxon>
        <taxon>Ciliophora</taxon>
        <taxon>Intramacronucleata</taxon>
        <taxon>Spirotrichea</taxon>
        <taxon>Stichotrichia</taxon>
        <taxon>Sporadotrichida</taxon>
        <taxon>Oxytrichidae</taxon>
        <taxon>Stylonychinae</taxon>
        <taxon>Stylonychia</taxon>
    </lineage>
</organism>
<gene>
    <name evidence="2" type="primary">Contig14900.g15869</name>
    <name evidence="2" type="ORF">STYLEM_2448</name>
</gene>
<evidence type="ECO:0000313" key="3">
    <source>
        <dbReference type="Proteomes" id="UP000039865"/>
    </source>
</evidence>
<dbReference type="EMBL" id="CCKQ01002377">
    <property type="protein sequence ID" value="CDW73470.1"/>
    <property type="molecule type" value="Genomic_DNA"/>
</dbReference>
<keyword evidence="3" id="KW-1185">Reference proteome</keyword>
<feature type="region of interest" description="Disordered" evidence="1">
    <location>
        <begin position="389"/>
        <end position="415"/>
    </location>
</feature>
<protein>
    <submittedName>
        <fullName evidence="2">Uncharacterized protein</fullName>
    </submittedName>
</protein>
<evidence type="ECO:0000256" key="1">
    <source>
        <dbReference type="SAM" id="MobiDB-lite"/>
    </source>
</evidence>
<name>A0A077ZW29_STYLE</name>